<sequence>MIIFRYLCRELLGATLAVSAVLLLMVMSGRFVKYLAEAAAGDLSASILFALMGFRLPGFLELVIPLGFFVGILLAYGRLYIESEMTVLHACGFSERQLLRYTMVPALMVAAFVATMSLYLTPTGIERTSHLLTADKTRNEFDHLVPKKFVGTEGDRAVYYADSLSDDKSTMHDVFLAELGNSRGETETDHQIVTVAREGVQRIDPETGLRYLVLRDGYRYEGIPGQSDYRQMAFSSYEVLLEVPRLRTKASEQLQSMSTAALWKSQDARERVNLHWRFSLPVLVLVVAVLAVPLSRTNPRQGRYAKMIPAVLLYIVYLVALQGVRGAIEDGKIEHAWAIWLVHPPFLILGLLLLGGRNRKPRRRRNIASGGGAKGGNGGANVPA</sequence>
<evidence type="ECO:0000256" key="1">
    <source>
        <dbReference type="ARBA" id="ARBA00002265"/>
    </source>
</evidence>
<gene>
    <name evidence="14" type="primary">lptF</name>
    <name evidence="14" type="ORF">FDY93_02145</name>
</gene>
<keyword evidence="15" id="KW-1185">Reference proteome</keyword>
<dbReference type="Pfam" id="PF03739">
    <property type="entry name" value="LptF_LptG"/>
    <property type="match status" value="1"/>
</dbReference>
<comment type="subcellular location">
    <subcellularLocation>
        <location evidence="2">Cell inner membrane</location>
        <topology evidence="2">Multi-pass membrane protein</topology>
    </subcellularLocation>
</comment>
<evidence type="ECO:0000256" key="7">
    <source>
        <dbReference type="ARBA" id="ARBA00022519"/>
    </source>
</evidence>
<dbReference type="PANTHER" id="PTHR33529:SF7">
    <property type="entry name" value="LIPOPOLYSACCHARIDE EXPORT SYSTEM PERMEASE PROTEIN LPTF"/>
    <property type="match status" value="1"/>
</dbReference>
<evidence type="ECO:0000256" key="13">
    <source>
        <dbReference type="SAM" id="Phobius"/>
    </source>
</evidence>
<protein>
    <recommendedName>
        <fullName evidence="4">Lipopolysaccharide export system permease protein LptF</fullName>
    </recommendedName>
</protein>
<evidence type="ECO:0000256" key="10">
    <source>
        <dbReference type="ARBA" id="ARBA00023136"/>
    </source>
</evidence>
<dbReference type="InterPro" id="IPR030922">
    <property type="entry name" value="LptF"/>
</dbReference>
<accession>A0ABY2UMD6</accession>
<evidence type="ECO:0000256" key="11">
    <source>
        <dbReference type="ARBA" id="ARBA00026081"/>
    </source>
</evidence>
<feature type="compositionally biased region" description="Gly residues" evidence="12">
    <location>
        <begin position="369"/>
        <end position="384"/>
    </location>
</feature>
<dbReference type="RefSeq" id="WP_138234093.1">
    <property type="nucleotide sequence ID" value="NZ_CP185860.1"/>
</dbReference>
<comment type="subunit">
    <text evidence="11">Component of the lipopolysaccharide transport and assembly complex. The LptBFG transporter is composed of two ATP-binding proteins (LptB) and two transmembrane proteins (LptF and LptG).</text>
</comment>
<evidence type="ECO:0000256" key="3">
    <source>
        <dbReference type="ARBA" id="ARBA00007725"/>
    </source>
</evidence>
<evidence type="ECO:0000256" key="9">
    <source>
        <dbReference type="ARBA" id="ARBA00022989"/>
    </source>
</evidence>
<evidence type="ECO:0000256" key="2">
    <source>
        <dbReference type="ARBA" id="ARBA00004429"/>
    </source>
</evidence>
<dbReference type="Proteomes" id="UP000306791">
    <property type="component" value="Unassembled WGS sequence"/>
</dbReference>
<organism evidence="14 15">
    <name type="scientific">Microbulbifer harenosus</name>
    <dbReference type="NCBI Taxonomy" id="2576840"/>
    <lineage>
        <taxon>Bacteria</taxon>
        <taxon>Pseudomonadati</taxon>
        <taxon>Pseudomonadota</taxon>
        <taxon>Gammaproteobacteria</taxon>
        <taxon>Cellvibrionales</taxon>
        <taxon>Microbulbiferaceae</taxon>
        <taxon>Microbulbifer</taxon>
    </lineage>
</organism>
<keyword evidence="6" id="KW-1003">Cell membrane</keyword>
<evidence type="ECO:0000256" key="5">
    <source>
        <dbReference type="ARBA" id="ARBA00022448"/>
    </source>
</evidence>
<feature type="region of interest" description="Disordered" evidence="12">
    <location>
        <begin position="363"/>
        <end position="384"/>
    </location>
</feature>
<feature type="transmembrane region" description="Helical" evidence="13">
    <location>
        <begin position="336"/>
        <end position="355"/>
    </location>
</feature>
<comment type="similarity">
    <text evidence="3">Belongs to the LptF/LptG family.</text>
</comment>
<dbReference type="EMBL" id="VANI01000002">
    <property type="protein sequence ID" value="TLM79686.1"/>
    <property type="molecule type" value="Genomic_DNA"/>
</dbReference>
<reference evidence="14 15" key="1">
    <citation type="submission" date="2019-05" db="EMBL/GenBank/DDBJ databases">
        <title>Microbulbifer harenosus sp. nov., an alginate-degrading bacterium isolated from coastal sand.</title>
        <authorList>
            <person name="Huang H."/>
            <person name="Mo K."/>
            <person name="Bao S."/>
        </authorList>
    </citation>
    <scope>NUCLEOTIDE SEQUENCE [LARGE SCALE GENOMIC DNA]</scope>
    <source>
        <strain evidence="14 15">HB161719</strain>
    </source>
</reference>
<evidence type="ECO:0000313" key="14">
    <source>
        <dbReference type="EMBL" id="TLM79686.1"/>
    </source>
</evidence>
<feature type="transmembrane region" description="Helical" evidence="13">
    <location>
        <begin position="62"/>
        <end position="81"/>
    </location>
</feature>
<evidence type="ECO:0000256" key="8">
    <source>
        <dbReference type="ARBA" id="ARBA00022692"/>
    </source>
</evidence>
<evidence type="ECO:0000313" key="15">
    <source>
        <dbReference type="Proteomes" id="UP000306791"/>
    </source>
</evidence>
<keyword evidence="9 13" id="KW-1133">Transmembrane helix</keyword>
<evidence type="ECO:0000256" key="6">
    <source>
        <dbReference type="ARBA" id="ARBA00022475"/>
    </source>
</evidence>
<comment type="caution">
    <text evidence="14">The sequence shown here is derived from an EMBL/GenBank/DDBJ whole genome shotgun (WGS) entry which is preliminary data.</text>
</comment>
<comment type="function">
    <text evidence="1">Part of the ABC transporter complex LptBFG involved in the translocation of lipopolysaccharide (LPS) from the inner membrane to the outer membrane.</text>
</comment>
<keyword evidence="5" id="KW-0813">Transport</keyword>
<name>A0ABY2UMD6_9GAMM</name>
<feature type="transmembrane region" description="Helical" evidence="13">
    <location>
        <begin position="304"/>
        <end position="324"/>
    </location>
</feature>
<dbReference type="PANTHER" id="PTHR33529">
    <property type="entry name" value="SLR0882 PROTEIN-RELATED"/>
    <property type="match status" value="1"/>
</dbReference>
<evidence type="ECO:0000256" key="12">
    <source>
        <dbReference type="SAM" id="MobiDB-lite"/>
    </source>
</evidence>
<keyword evidence="10 13" id="KW-0472">Membrane</keyword>
<dbReference type="NCBIfam" id="TIGR04407">
    <property type="entry name" value="LptF_YjgP"/>
    <property type="match status" value="1"/>
</dbReference>
<evidence type="ECO:0000256" key="4">
    <source>
        <dbReference type="ARBA" id="ARBA00014213"/>
    </source>
</evidence>
<dbReference type="InterPro" id="IPR005495">
    <property type="entry name" value="LptG/LptF_permease"/>
</dbReference>
<feature type="transmembrane region" description="Helical" evidence="13">
    <location>
        <begin position="274"/>
        <end position="292"/>
    </location>
</feature>
<keyword evidence="7" id="KW-0997">Cell inner membrane</keyword>
<proteinExistence type="inferred from homology"/>
<keyword evidence="8 13" id="KW-0812">Transmembrane</keyword>
<feature type="transmembrane region" description="Helical" evidence="13">
    <location>
        <begin position="101"/>
        <end position="120"/>
    </location>
</feature>